<dbReference type="RefSeq" id="WP_090499670.1">
    <property type="nucleotide sequence ID" value="NZ_FNCH01000007.1"/>
</dbReference>
<dbReference type="EMBL" id="FNCH01000007">
    <property type="protein sequence ID" value="SDG51277.1"/>
    <property type="molecule type" value="Genomic_DNA"/>
</dbReference>
<accession>A0A1G7UUU9</accession>
<dbReference type="Gene3D" id="3.10.450.50">
    <property type="match status" value="1"/>
</dbReference>
<proteinExistence type="predicted"/>
<dbReference type="SUPFAM" id="SSF54427">
    <property type="entry name" value="NTF2-like"/>
    <property type="match status" value="1"/>
</dbReference>
<dbReference type="OrthoDB" id="8684708at2"/>
<reference evidence="2" key="1">
    <citation type="submission" date="2016-10" db="EMBL/GenBank/DDBJ databases">
        <authorList>
            <person name="Varghese N."/>
            <person name="Submissions S."/>
        </authorList>
    </citation>
    <scope>NUCLEOTIDE SEQUENCE [LARGE SCALE GENOMIC DNA]</scope>
    <source>
        <strain evidence="2">DSM 17933</strain>
    </source>
</reference>
<organism evidence="1 2">
    <name type="scientific">Pedobacter terrae</name>
    <dbReference type="NCBI Taxonomy" id="405671"/>
    <lineage>
        <taxon>Bacteria</taxon>
        <taxon>Pseudomonadati</taxon>
        <taxon>Bacteroidota</taxon>
        <taxon>Sphingobacteriia</taxon>
        <taxon>Sphingobacteriales</taxon>
        <taxon>Sphingobacteriaceae</taxon>
        <taxon>Pedobacter</taxon>
    </lineage>
</organism>
<evidence type="ECO:0000313" key="2">
    <source>
        <dbReference type="Proteomes" id="UP000199643"/>
    </source>
</evidence>
<protein>
    <recommendedName>
        <fullName evidence="3">SnoaL-like domain-containing protein</fullName>
    </recommendedName>
</protein>
<dbReference type="AlphaFoldDB" id="A0A1G7UUU9"/>
<evidence type="ECO:0008006" key="3">
    <source>
        <dbReference type="Google" id="ProtNLM"/>
    </source>
</evidence>
<gene>
    <name evidence="1" type="ORF">SAMN05421827_107130</name>
</gene>
<sequence>MNLPHIISELVKAQNDFDSAAYANCFAEHAVVFDEGKTHNGKAEIESWIDKANKEYHATMEPVDYDEKENMLSSKTSGNFPGSPIVLKYHFELSEGYIQSLKVTS</sequence>
<name>A0A1G7UUU9_9SPHI</name>
<evidence type="ECO:0000313" key="1">
    <source>
        <dbReference type="EMBL" id="SDG51277.1"/>
    </source>
</evidence>
<keyword evidence="2" id="KW-1185">Reference proteome</keyword>
<dbReference type="InterPro" id="IPR032710">
    <property type="entry name" value="NTF2-like_dom_sf"/>
</dbReference>
<dbReference type="STRING" id="405671.SAMN05421827_107130"/>
<dbReference type="Proteomes" id="UP000199643">
    <property type="component" value="Unassembled WGS sequence"/>
</dbReference>